<comment type="subunit">
    <text evidence="19">Homodimer. The monomeric form is inactive while the homodimer is active.</text>
</comment>
<keyword evidence="17" id="KW-0325">Glycoprotein</keyword>
<keyword evidence="6" id="KW-0964">Secreted</keyword>
<evidence type="ECO:0000256" key="9">
    <source>
        <dbReference type="ARBA" id="ARBA00022723"/>
    </source>
</evidence>
<evidence type="ECO:0000256" key="10">
    <source>
        <dbReference type="ARBA" id="ARBA00022729"/>
    </source>
</evidence>
<evidence type="ECO:0000256" key="19">
    <source>
        <dbReference type="ARBA" id="ARBA00025833"/>
    </source>
</evidence>
<evidence type="ECO:0000256" key="5">
    <source>
        <dbReference type="ARBA" id="ARBA00014116"/>
    </source>
</evidence>
<evidence type="ECO:0000256" key="18">
    <source>
        <dbReference type="ARBA" id="ARBA00023228"/>
    </source>
</evidence>
<feature type="domain" description="Peptidase M28" evidence="21">
    <location>
        <begin position="250"/>
        <end position="466"/>
    </location>
</feature>
<dbReference type="InterPro" id="IPR039866">
    <property type="entry name" value="CPQ"/>
</dbReference>
<keyword evidence="11" id="KW-0378">Hydrolase</keyword>
<keyword evidence="10" id="KW-0732">Signal</keyword>
<evidence type="ECO:0000256" key="20">
    <source>
        <dbReference type="ARBA" id="ARBA00033328"/>
    </source>
</evidence>
<keyword evidence="16" id="KW-0865">Zymogen</keyword>
<dbReference type="GeneID" id="94373643"/>
<dbReference type="PANTHER" id="PTHR12053:SF3">
    <property type="entry name" value="CARBOXYPEPTIDASE Q"/>
    <property type="match status" value="1"/>
</dbReference>
<evidence type="ECO:0000256" key="11">
    <source>
        <dbReference type="ARBA" id="ARBA00022801"/>
    </source>
</evidence>
<dbReference type="RefSeq" id="WP_219353234.1">
    <property type="nucleotide sequence ID" value="NZ_CP080034.1"/>
</dbReference>
<reference evidence="22 23" key="1">
    <citation type="submission" date="2021-07" db="EMBL/GenBank/DDBJ databases">
        <title>Isolation and characterization of bacteria from a gold mining with a capacity of golden bioaccumulation.</title>
        <authorList>
            <person name="Yang X.J."/>
        </authorList>
    </citation>
    <scope>NUCLEOTIDE SEQUENCE [LARGE SCALE GENOMIC DNA]</scope>
    <source>
        <strain evidence="22 23">Au29</strain>
    </source>
</reference>
<protein>
    <recommendedName>
        <fullName evidence="5">Carboxypeptidase Q</fullName>
    </recommendedName>
    <alternativeName>
        <fullName evidence="20">Plasma glutamate carboxypeptidase</fullName>
    </alternativeName>
</protein>
<dbReference type="Pfam" id="PF04389">
    <property type="entry name" value="Peptidase_M28"/>
    <property type="match status" value="1"/>
</dbReference>
<dbReference type="Proteomes" id="UP000824334">
    <property type="component" value="Chromosome"/>
</dbReference>
<evidence type="ECO:0000256" key="12">
    <source>
        <dbReference type="ARBA" id="ARBA00022824"/>
    </source>
</evidence>
<keyword evidence="15" id="KW-0482">Metalloprotease</keyword>
<name>A0ABX8TL12_9CAUL</name>
<evidence type="ECO:0000313" key="23">
    <source>
        <dbReference type="Proteomes" id="UP000824334"/>
    </source>
</evidence>
<keyword evidence="8" id="KW-0645">Protease</keyword>
<sequence>MLLVSSISAGASGAAAAQEREDRTLLPWDQLHAIINEASGDRALHTVLELTPYPRIRSRSEYLGHFRENEVVATLAQDYGFSDVKIESFPSARPSWQPWRGELWLTAPETRKLYDIHDVVVSLAPNSDSGEVTAEVIDVGGGARPEDYAGKDIAGKVVLGTAPPATLQRLAVFERGAVGVISANVLRIENPDVILEGSIATAPAGKKAGFAWVISATAGRELTDLINRGQTLRIKSIVDAETFPGEIETVHATIPGDGTSDQAIIYSAHLHEGYIKQGANDNTSGSASILEMGRTYIRLINEGKLPRPKRTIHFLWVPEIIGTNAWLDAHPDVEKTLIADLNFDMEGLGLSRGGARWVLYRTPDSFPTYLNDVGQSVTEWLSDVNQERVRFRDNGYRFTLPVLSPNGSRDPFYVATEKHYGSSDHSLYLSRNVPALIFATWPDPWYHSSQDTPDKLDATQLRRVAVVGAGVMSLLASADDAAALKIVAESLARGVERLGASQRKGLGYLADVTEGPALVEAFREASNAVRHQQDVEKAVIASAGVLFANPEAASGQLADLSSLIERRSAVLQQEVAAFYQLRARQLGVEAVAYVPSSADNEAANTTVQRVPGGRFFGRKGRNDVLFASLPARDRPAIVAAYERLPQHMAAELSVLISQGKTVLEIRDFLAGEFDPISSADLLEYLRATEKIGGVKLIISK</sequence>
<comment type="subcellular location">
    <subcellularLocation>
        <location evidence="1">Endoplasmic reticulum</location>
    </subcellularLocation>
    <subcellularLocation>
        <location evidence="3">Golgi apparatus</location>
    </subcellularLocation>
    <subcellularLocation>
        <location evidence="2">Lysosome</location>
    </subcellularLocation>
    <subcellularLocation>
        <location evidence="4">Secreted</location>
    </subcellularLocation>
</comment>
<evidence type="ECO:0000256" key="15">
    <source>
        <dbReference type="ARBA" id="ARBA00023049"/>
    </source>
</evidence>
<evidence type="ECO:0000256" key="13">
    <source>
        <dbReference type="ARBA" id="ARBA00022833"/>
    </source>
</evidence>
<evidence type="ECO:0000256" key="3">
    <source>
        <dbReference type="ARBA" id="ARBA00004555"/>
    </source>
</evidence>
<evidence type="ECO:0000256" key="17">
    <source>
        <dbReference type="ARBA" id="ARBA00023180"/>
    </source>
</evidence>
<evidence type="ECO:0000256" key="6">
    <source>
        <dbReference type="ARBA" id="ARBA00022525"/>
    </source>
</evidence>
<keyword evidence="23" id="KW-1185">Reference proteome</keyword>
<evidence type="ECO:0000256" key="8">
    <source>
        <dbReference type="ARBA" id="ARBA00022670"/>
    </source>
</evidence>
<keyword evidence="14" id="KW-0333">Golgi apparatus</keyword>
<gene>
    <name evidence="22" type="ORF">KWG56_00095</name>
</gene>
<evidence type="ECO:0000259" key="21">
    <source>
        <dbReference type="Pfam" id="PF04389"/>
    </source>
</evidence>
<dbReference type="InterPro" id="IPR007484">
    <property type="entry name" value="Peptidase_M28"/>
</dbReference>
<accession>A0ABX8TL12</accession>
<dbReference type="EMBL" id="CP080034">
    <property type="protein sequence ID" value="QYC10470.1"/>
    <property type="molecule type" value="Genomic_DNA"/>
</dbReference>
<evidence type="ECO:0000313" key="22">
    <source>
        <dbReference type="EMBL" id="QYC10470.1"/>
    </source>
</evidence>
<proteinExistence type="predicted"/>
<keyword evidence="12" id="KW-0256">Endoplasmic reticulum</keyword>
<keyword evidence="18" id="KW-0458">Lysosome</keyword>
<evidence type="ECO:0000256" key="16">
    <source>
        <dbReference type="ARBA" id="ARBA00023145"/>
    </source>
</evidence>
<organism evidence="22 23">
    <name type="scientific">Brevundimonas nasdae</name>
    <dbReference type="NCBI Taxonomy" id="172043"/>
    <lineage>
        <taxon>Bacteria</taxon>
        <taxon>Pseudomonadati</taxon>
        <taxon>Pseudomonadota</taxon>
        <taxon>Alphaproteobacteria</taxon>
        <taxon>Caulobacterales</taxon>
        <taxon>Caulobacteraceae</taxon>
        <taxon>Brevundimonas</taxon>
    </lineage>
</organism>
<evidence type="ECO:0000256" key="7">
    <source>
        <dbReference type="ARBA" id="ARBA00022645"/>
    </source>
</evidence>
<keyword evidence="9" id="KW-0479">Metal-binding</keyword>
<evidence type="ECO:0000256" key="1">
    <source>
        <dbReference type="ARBA" id="ARBA00004240"/>
    </source>
</evidence>
<keyword evidence="7" id="KW-0121">Carboxypeptidase</keyword>
<dbReference type="PANTHER" id="PTHR12053">
    <property type="entry name" value="PROTEASE FAMILY M28 PLASMA GLUTAMATE CARBOXYPEPTIDASE-RELATED"/>
    <property type="match status" value="1"/>
</dbReference>
<evidence type="ECO:0000256" key="14">
    <source>
        <dbReference type="ARBA" id="ARBA00023034"/>
    </source>
</evidence>
<evidence type="ECO:0000256" key="4">
    <source>
        <dbReference type="ARBA" id="ARBA00004613"/>
    </source>
</evidence>
<evidence type="ECO:0000256" key="2">
    <source>
        <dbReference type="ARBA" id="ARBA00004371"/>
    </source>
</evidence>
<keyword evidence="13" id="KW-0862">Zinc</keyword>